<dbReference type="RefSeq" id="WP_344476523.1">
    <property type="nucleotide sequence ID" value="NZ_BAAASB010000006.1"/>
</dbReference>
<evidence type="ECO:0000256" key="1">
    <source>
        <dbReference type="SAM" id="MobiDB-lite"/>
    </source>
</evidence>
<name>A0ABW0AD78_9ACTN</name>
<gene>
    <name evidence="2" type="ORF">ACFPRH_08155</name>
</gene>
<sequence length="81" mass="8329">MAARPCVSPSSGRQLFASASFSGRSKRKDHPSPATIGIEPGAGDEGRPLSGCARDVSGARGDSGVVRTKDAVISWWAGTRS</sequence>
<evidence type="ECO:0000313" key="2">
    <source>
        <dbReference type="EMBL" id="MFC5151703.1"/>
    </source>
</evidence>
<protein>
    <submittedName>
        <fullName evidence="2">Uncharacterized protein</fullName>
    </submittedName>
</protein>
<accession>A0ABW0AD78</accession>
<comment type="caution">
    <text evidence="2">The sequence shown here is derived from an EMBL/GenBank/DDBJ whole genome shotgun (WGS) entry which is preliminary data.</text>
</comment>
<reference evidence="3" key="1">
    <citation type="journal article" date="2019" name="Int. J. Syst. Evol. Microbiol.">
        <title>The Global Catalogue of Microorganisms (GCM) 10K type strain sequencing project: providing services to taxonomists for standard genome sequencing and annotation.</title>
        <authorList>
            <consortium name="The Broad Institute Genomics Platform"/>
            <consortium name="The Broad Institute Genome Sequencing Center for Infectious Disease"/>
            <person name="Wu L."/>
            <person name="Ma J."/>
        </authorList>
    </citation>
    <scope>NUCLEOTIDE SEQUENCE [LARGE SCALE GENOMIC DNA]</scope>
    <source>
        <strain evidence="3">PCU 266</strain>
    </source>
</reference>
<organism evidence="2 3">
    <name type="scientific">Streptomyces amakusaensis</name>
    <dbReference type="NCBI Taxonomy" id="67271"/>
    <lineage>
        <taxon>Bacteria</taxon>
        <taxon>Bacillati</taxon>
        <taxon>Actinomycetota</taxon>
        <taxon>Actinomycetes</taxon>
        <taxon>Kitasatosporales</taxon>
        <taxon>Streptomycetaceae</taxon>
        <taxon>Streptomyces</taxon>
    </lineage>
</organism>
<evidence type="ECO:0000313" key="3">
    <source>
        <dbReference type="Proteomes" id="UP001596160"/>
    </source>
</evidence>
<feature type="region of interest" description="Disordered" evidence="1">
    <location>
        <begin position="19"/>
        <end position="64"/>
    </location>
</feature>
<proteinExistence type="predicted"/>
<keyword evidence="3" id="KW-1185">Reference proteome</keyword>
<dbReference type="Proteomes" id="UP001596160">
    <property type="component" value="Unassembled WGS sequence"/>
</dbReference>
<dbReference type="EMBL" id="JBHSKP010000004">
    <property type="protein sequence ID" value="MFC5151703.1"/>
    <property type="molecule type" value="Genomic_DNA"/>
</dbReference>